<dbReference type="EMBL" id="JARK01001371">
    <property type="protein sequence ID" value="EYC15968.1"/>
    <property type="molecule type" value="Genomic_DNA"/>
</dbReference>
<reference evidence="2" key="1">
    <citation type="journal article" date="2015" name="Nat. Genet.">
        <title>The genome and transcriptome of the zoonotic hookworm Ancylostoma ceylanicum identify infection-specific gene families.</title>
        <authorList>
            <person name="Schwarz E.M."/>
            <person name="Hu Y."/>
            <person name="Antoshechkin I."/>
            <person name="Miller M.M."/>
            <person name="Sternberg P.W."/>
            <person name="Aroian R.V."/>
        </authorList>
    </citation>
    <scope>NUCLEOTIDE SEQUENCE</scope>
    <source>
        <strain evidence="2">HY135</strain>
    </source>
</reference>
<evidence type="ECO:0000313" key="2">
    <source>
        <dbReference type="Proteomes" id="UP000024635"/>
    </source>
</evidence>
<name>A0A016UNA3_9BILA</name>
<organism evidence="1 2">
    <name type="scientific">Ancylostoma ceylanicum</name>
    <dbReference type="NCBI Taxonomy" id="53326"/>
    <lineage>
        <taxon>Eukaryota</taxon>
        <taxon>Metazoa</taxon>
        <taxon>Ecdysozoa</taxon>
        <taxon>Nematoda</taxon>
        <taxon>Chromadorea</taxon>
        <taxon>Rhabditida</taxon>
        <taxon>Rhabditina</taxon>
        <taxon>Rhabditomorpha</taxon>
        <taxon>Strongyloidea</taxon>
        <taxon>Ancylostomatidae</taxon>
        <taxon>Ancylostomatinae</taxon>
        <taxon>Ancylostoma</taxon>
    </lineage>
</organism>
<evidence type="ECO:0000313" key="1">
    <source>
        <dbReference type="EMBL" id="EYC15968.1"/>
    </source>
</evidence>
<accession>A0A016UNA3</accession>
<sequence length="88" mass="10400">MTLVNVMPFEVNVMPFEDEFFTGHGKSNTVMLHKHHQNKLNEQQARKKNISRNSANKANTKCTMRDWHLTRTSSQLVRAPYELIRRLF</sequence>
<gene>
    <name evidence="1" type="primary">Acey_s0035.g3069</name>
    <name evidence="1" type="ORF">Y032_0035g3069</name>
</gene>
<protein>
    <submittedName>
        <fullName evidence="1">Uncharacterized protein</fullName>
    </submittedName>
</protein>
<comment type="caution">
    <text evidence="1">The sequence shown here is derived from an EMBL/GenBank/DDBJ whole genome shotgun (WGS) entry which is preliminary data.</text>
</comment>
<dbReference type="Proteomes" id="UP000024635">
    <property type="component" value="Unassembled WGS sequence"/>
</dbReference>
<proteinExistence type="predicted"/>
<keyword evidence="2" id="KW-1185">Reference proteome</keyword>
<dbReference type="AlphaFoldDB" id="A0A016UNA3"/>